<feature type="domain" description="Acyclic terpene utilisation N-terminal" evidence="1">
    <location>
        <begin position="4"/>
        <end position="449"/>
    </location>
</feature>
<gene>
    <name evidence="2" type="ORF">FTUN_3260</name>
</gene>
<proteinExistence type="predicted"/>
<keyword evidence="3" id="KW-1185">Reference proteome</keyword>
<evidence type="ECO:0000313" key="3">
    <source>
        <dbReference type="Proteomes" id="UP000503447"/>
    </source>
</evidence>
<reference evidence="3" key="1">
    <citation type="submission" date="2020-05" db="EMBL/GenBank/DDBJ databases">
        <title>Frigoriglobus tundricola gen. nov., sp. nov., a psychrotolerant cellulolytic planctomycete of the family Gemmataceae with two divergent copies of 16S rRNA gene.</title>
        <authorList>
            <person name="Kulichevskaya I.S."/>
            <person name="Ivanova A.A."/>
            <person name="Naumoff D.G."/>
            <person name="Beletsky A.V."/>
            <person name="Rijpstra W.I.C."/>
            <person name="Sinninghe Damste J.S."/>
            <person name="Mardanov A.V."/>
            <person name="Ravin N.V."/>
            <person name="Dedysh S.N."/>
        </authorList>
    </citation>
    <scope>NUCLEOTIDE SEQUENCE [LARGE SCALE GENOMIC DNA]</scope>
    <source>
        <strain evidence="3">PL17</strain>
    </source>
</reference>
<name>A0A6M5YQR9_9BACT</name>
<dbReference type="Pfam" id="PF07287">
    <property type="entry name" value="AtuA"/>
    <property type="match status" value="1"/>
</dbReference>
<sequence>MKRVRIGNGCGFWGDNLDAPVRLATAGRLDYLTLEYLAELTMSILAVQKAKDANAGFATDFIDVLGRLAPVLAAQPDLKIVTNAGGMNPHACALQAKHVLTKAGTVRRVGVVTGDDLLPHLDELIAGGHTLNHLDSGEPLASIRDKVVSANAYLGAQPIADALKQGAEVVITGRVADASLTVGPAAHEFGWGFGAADLDRLAAGTVAGHLIECGAQATGGLWINADDATGLGDVGYPIAEMSADGTFTISKPAGTGGAVNVETVSEQLLYEVADPARYFTPDVVADFTSVRLSQKGPDVVAVTGGTANGVTDTYKASIAYRDGFMAAGTLVIAGPNAAQKARRSGAVMLEKLKRAGFTFAESRVEALGAGDCVPGVVTATADPPEVVLRVAVRDPRRAAVERFTKEFAPLVTSGFPGTTGYTTGRPPVREVFAYWPALVAKSAVRATVSMV</sequence>
<dbReference type="RefSeq" id="WP_171471443.1">
    <property type="nucleotide sequence ID" value="NZ_CP053452.2"/>
</dbReference>
<organism evidence="2 3">
    <name type="scientific">Frigoriglobus tundricola</name>
    <dbReference type="NCBI Taxonomy" id="2774151"/>
    <lineage>
        <taxon>Bacteria</taxon>
        <taxon>Pseudomonadati</taxon>
        <taxon>Planctomycetota</taxon>
        <taxon>Planctomycetia</taxon>
        <taxon>Gemmatales</taxon>
        <taxon>Gemmataceae</taxon>
        <taxon>Frigoriglobus</taxon>
    </lineage>
</organism>
<evidence type="ECO:0000313" key="2">
    <source>
        <dbReference type="EMBL" id="QJW95706.1"/>
    </source>
</evidence>
<dbReference type="EMBL" id="CP053452">
    <property type="protein sequence ID" value="QJW95706.1"/>
    <property type="molecule type" value="Genomic_DNA"/>
</dbReference>
<dbReference type="PANTHER" id="PTHR47708:SF2">
    <property type="entry name" value="SI:CH73-132F6.5"/>
    <property type="match status" value="1"/>
</dbReference>
<dbReference type="AlphaFoldDB" id="A0A6M5YQR9"/>
<accession>A0A6M5YQR9</accession>
<dbReference type="KEGG" id="ftj:FTUN_3260"/>
<protein>
    <recommendedName>
        <fullName evidence="1">Acyclic terpene utilisation N-terminal domain-containing protein</fullName>
    </recommendedName>
</protein>
<dbReference type="Proteomes" id="UP000503447">
    <property type="component" value="Chromosome"/>
</dbReference>
<dbReference type="PANTHER" id="PTHR47708">
    <property type="match status" value="1"/>
</dbReference>
<evidence type="ECO:0000259" key="1">
    <source>
        <dbReference type="Pfam" id="PF07287"/>
    </source>
</evidence>
<dbReference type="InterPro" id="IPR010839">
    <property type="entry name" value="AtuA_N"/>
</dbReference>